<feature type="domain" description="UvrD-like helicase C-terminal" evidence="16">
    <location>
        <begin position="486"/>
        <end position="773"/>
    </location>
</feature>
<evidence type="ECO:0000256" key="2">
    <source>
        <dbReference type="ARBA" id="ARBA00022741"/>
    </source>
</evidence>
<dbReference type="PANTHER" id="PTHR11070">
    <property type="entry name" value="UVRD / RECB / PCRA DNA HELICASE FAMILY MEMBER"/>
    <property type="match status" value="1"/>
</dbReference>
<comment type="function">
    <text evidence="13">The heterodimer acts as both an ATP-dependent DNA helicase and an ATP-dependent, dual-direction single-stranded exonuclease. Recognizes the chi site generating a DNA molecule suitable for the initiation of homologous recombination. The AddA nuclease domain is required for chi fragment generation; this subunit has the helicase and 3' -&gt; 5' nuclease activities.</text>
</comment>
<dbReference type="InterPro" id="IPR014152">
    <property type="entry name" value="AddA"/>
</dbReference>
<evidence type="ECO:0000256" key="9">
    <source>
        <dbReference type="ARBA" id="ARBA00023204"/>
    </source>
</evidence>
<dbReference type="InterPro" id="IPR000212">
    <property type="entry name" value="DNA_helicase_UvrD/REP"/>
</dbReference>
<dbReference type="SUPFAM" id="SSF52540">
    <property type="entry name" value="P-loop containing nucleoside triphosphate hydrolases"/>
    <property type="match status" value="1"/>
</dbReference>
<evidence type="ECO:0000256" key="8">
    <source>
        <dbReference type="ARBA" id="ARBA00023125"/>
    </source>
</evidence>
<evidence type="ECO:0000313" key="18">
    <source>
        <dbReference type="Proteomes" id="UP001377804"/>
    </source>
</evidence>
<dbReference type="InterPro" id="IPR027417">
    <property type="entry name" value="P-loop_NTPase"/>
</dbReference>
<evidence type="ECO:0000256" key="1">
    <source>
        <dbReference type="ARBA" id="ARBA00022722"/>
    </source>
</evidence>
<comment type="similarity">
    <text evidence="13">Belongs to the helicase family. AddA subfamily.</text>
</comment>
<sequence>MTSQFTPEQTKAIYNHNHDILVSASAGSGKTTVLIKRVIEMILDETSVKDLLIVTFTEAAANEMKQRLIEAIKAELKEKPTPYLKEQLLLCEDANISTLHAFCLQVIRRFYYVIDQDRSFSLLTDDVQQQLLKEQAFDSVKNHYFKANDVAFRKMYQNFMSDKNDEAVVELFLNLYNTVVSRPDGQDFLEALPKAYDLTHSQTLSKVYAELDLQLKTIHQRLTRLLENDISRDASLEKVGQTLAQYLENSQQLLDLLTKESKDYDAIRTAFQNLTFKALRKPKDLEDVQAFETTKLVVAATKKQLKQLFERYLLLPYEAQQTLMQTSQQYVEKAVEVERRFMATYAELKQEQNVLDFNDLEQLTYQILTQDTDLSNMARAFYQNQFKEVLIDEYQDINALQEAILAAVAKSDEGNRFMVGDIKQSIYGFRQADPSLFLNKYLTFTENPSLANPSERIVLADNFRSNEPIIQFINSSFEKIMKQSFGGVDYDKQAHMKFGAKNYPKTVDSTPEFLFMDSETNKDTDLSEEKMVMHRIQQLFETDYQVFDAKLNQTRSITYQDIAILTPTRANNLSILQSFTEHGMPLYVNDAKNYFQTMELTVMLAYLTIIDNCHHDIELVSVLRSPLYQFDENELAKIRLVSRDTDFYEALLAYAESEETKLAQKVTDFLQDLHYYQSYVTKHRLSELIWEIYQRSGFLGFVSGMPNGPQRRANLQALYERAASYESAGFKNLYQFLKLMTKMKSYDKDLAQPILAEQAQDAIQLMTIHGSKGLEFPVVFVMGMGKTFSLQDLKQSNVLNKDVGLGIALKGVLESHHSQVDTLVKGLALDAEQIELLSEYLRVLYVALSRAKQKLIMTANVKKLEQKIELWDTYYDDQAQQVELTYLREGQSFMHFLGPTLMLSQKILNEPKYQAQPTATRYEAYFYQEDIEDKLQSLAQTTPTQNQGISSQLLDETLQKLYHSEYPFASSVKTTAYQAVSEIKDRFSDPNLKELGATTDYQELTASNRYLQPITARPDFLTASAYSAAQIGSATHLVMQQIDFSRINEAQYPNTLLKELVVNDLIEEDLANQVNLTHIEDFLATPFAQTLSRHQDTLAREVSFSSLISAKTLFDDFSDKDAQILVHGTIDGYIQTSDGIILFDYKTDYINPGQKAQDIAKIVSKYRGQLHLYQQAIESFAEQKVTKRLLILLSINEIVEV</sequence>
<dbReference type="EMBL" id="JAWMWG010000001">
    <property type="protein sequence ID" value="MEJ6348473.1"/>
    <property type="molecule type" value="Genomic_DNA"/>
</dbReference>
<dbReference type="GO" id="GO:0004386">
    <property type="term" value="F:helicase activity"/>
    <property type="evidence" value="ECO:0007669"/>
    <property type="project" value="UniProtKB-KW"/>
</dbReference>
<dbReference type="InterPro" id="IPR014017">
    <property type="entry name" value="DNA_helicase_UvrD-like_C"/>
</dbReference>
<organism evidence="17 18">
    <name type="scientific">Holzapfeliella saturejae</name>
    <dbReference type="NCBI Taxonomy" id="3082953"/>
    <lineage>
        <taxon>Bacteria</taxon>
        <taxon>Bacillati</taxon>
        <taxon>Bacillota</taxon>
        <taxon>Bacilli</taxon>
        <taxon>Lactobacillales</taxon>
        <taxon>Lactobacillaceae</taxon>
        <taxon>Holzapfeliella</taxon>
    </lineage>
</organism>
<evidence type="ECO:0000313" key="17">
    <source>
        <dbReference type="EMBL" id="MEJ6348473.1"/>
    </source>
</evidence>
<keyword evidence="6 13" id="KW-0269">Exonuclease</keyword>
<evidence type="ECO:0000256" key="12">
    <source>
        <dbReference type="ARBA" id="ARBA00048988"/>
    </source>
</evidence>
<evidence type="ECO:0000256" key="14">
    <source>
        <dbReference type="PROSITE-ProRule" id="PRU00560"/>
    </source>
</evidence>
<keyword evidence="10 13" id="KW-0413">Isomerase</keyword>
<dbReference type="HAMAP" id="MF_01451">
    <property type="entry name" value="AddA"/>
    <property type="match status" value="1"/>
</dbReference>
<keyword evidence="8 13" id="KW-0238">DNA-binding</keyword>
<evidence type="ECO:0000259" key="16">
    <source>
        <dbReference type="PROSITE" id="PS51217"/>
    </source>
</evidence>
<dbReference type="EC" id="5.6.2.4" evidence="13"/>
<comment type="catalytic activity">
    <reaction evidence="11 13">
        <text>Couples ATP hydrolysis with the unwinding of duplex DNA by translocating in the 3'-5' direction.</text>
        <dbReference type="EC" id="5.6.2.4"/>
    </reaction>
</comment>
<protein>
    <recommendedName>
        <fullName evidence="13">ATP-dependent helicase/nuclease subunit A</fullName>
        <ecNumber evidence="13">3.1.-.-</ecNumber>
        <ecNumber evidence="13">5.6.2.4</ecNumber>
    </recommendedName>
    <alternativeName>
        <fullName evidence="13">ATP-dependent helicase/nuclease AddA</fullName>
    </alternativeName>
    <alternativeName>
        <fullName evidence="13">DNA 3'-5' helicase AddA</fullName>
    </alternativeName>
</protein>
<gene>
    <name evidence="13 17" type="primary">addA</name>
    <name evidence="17" type="ORF">R4Y45_04430</name>
</gene>
<dbReference type="Proteomes" id="UP001377804">
    <property type="component" value="Unassembled WGS sequence"/>
</dbReference>
<dbReference type="InterPro" id="IPR038726">
    <property type="entry name" value="PDDEXK_AddAB-type"/>
</dbReference>
<keyword evidence="7 13" id="KW-0067">ATP-binding</keyword>
<dbReference type="Gene3D" id="1.10.486.10">
    <property type="entry name" value="PCRA, domain 4"/>
    <property type="match status" value="1"/>
</dbReference>
<comment type="catalytic activity">
    <reaction evidence="12 13">
        <text>ATP + H2O = ADP + phosphate + H(+)</text>
        <dbReference type="Rhea" id="RHEA:13065"/>
        <dbReference type="ChEBI" id="CHEBI:15377"/>
        <dbReference type="ChEBI" id="CHEBI:15378"/>
        <dbReference type="ChEBI" id="CHEBI:30616"/>
        <dbReference type="ChEBI" id="CHEBI:43474"/>
        <dbReference type="ChEBI" id="CHEBI:456216"/>
        <dbReference type="EC" id="5.6.2.4"/>
    </reaction>
</comment>
<dbReference type="InterPro" id="IPR011604">
    <property type="entry name" value="PDDEXK-like_dom_sf"/>
</dbReference>
<evidence type="ECO:0000256" key="13">
    <source>
        <dbReference type="HAMAP-Rule" id="MF_01451"/>
    </source>
</evidence>
<keyword evidence="9 13" id="KW-0234">DNA repair</keyword>
<dbReference type="EC" id="3.1.-.-" evidence="13"/>
<proteinExistence type="inferred from homology"/>
<dbReference type="Pfam" id="PF12705">
    <property type="entry name" value="PDDEXK_1"/>
    <property type="match status" value="1"/>
</dbReference>
<dbReference type="PROSITE" id="PS51198">
    <property type="entry name" value="UVRD_HELICASE_ATP_BIND"/>
    <property type="match status" value="1"/>
</dbReference>
<evidence type="ECO:0000256" key="6">
    <source>
        <dbReference type="ARBA" id="ARBA00022839"/>
    </source>
</evidence>
<accession>A0ABU8SGG3</accession>
<dbReference type="InterPro" id="IPR011335">
    <property type="entry name" value="Restrct_endonuc-II-like"/>
</dbReference>
<evidence type="ECO:0000256" key="7">
    <source>
        <dbReference type="ARBA" id="ARBA00022840"/>
    </source>
</evidence>
<reference evidence="17 18" key="1">
    <citation type="submission" date="2023-10" db="EMBL/GenBank/DDBJ databases">
        <title>Holzapfeliella saturejae sp. nov. isolated from Satureja montana flowers.</title>
        <authorList>
            <person name="Alcantara C."/>
            <person name="Zuniga M."/>
            <person name="Landete J.M."/>
            <person name="Monedero V."/>
        </authorList>
    </citation>
    <scope>NUCLEOTIDE SEQUENCE [LARGE SCALE GENOMIC DNA]</scope>
    <source>
        <strain evidence="17 18">He02</strain>
    </source>
</reference>
<dbReference type="NCBIfam" id="TIGR02785">
    <property type="entry name" value="addA_Gpos"/>
    <property type="match status" value="1"/>
</dbReference>
<dbReference type="CDD" id="cd17932">
    <property type="entry name" value="DEXQc_UvrD"/>
    <property type="match status" value="1"/>
</dbReference>
<dbReference type="Pfam" id="PF00580">
    <property type="entry name" value="UvrD-helicase"/>
    <property type="match status" value="2"/>
</dbReference>
<dbReference type="Gene3D" id="3.90.320.10">
    <property type="match status" value="1"/>
</dbReference>
<evidence type="ECO:0000256" key="11">
    <source>
        <dbReference type="ARBA" id="ARBA00034617"/>
    </source>
</evidence>
<keyword evidence="18" id="KW-1185">Reference proteome</keyword>
<feature type="binding site" evidence="14">
    <location>
        <begin position="24"/>
        <end position="31"/>
    </location>
    <ligand>
        <name>ATP</name>
        <dbReference type="ChEBI" id="CHEBI:30616"/>
    </ligand>
</feature>
<keyword evidence="3 13" id="KW-0227">DNA damage</keyword>
<keyword evidence="1 13" id="KW-0540">Nuclease</keyword>
<evidence type="ECO:0000256" key="10">
    <source>
        <dbReference type="ARBA" id="ARBA00023235"/>
    </source>
</evidence>
<comment type="caution">
    <text evidence="17">The sequence shown here is derived from an EMBL/GenBank/DDBJ whole genome shotgun (WGS) entry which is preliminary data.</text>
</comment>
<evidence type="ECO:0000256" key="4">
    <source>
        <dbReference type="ARBA" id="ARBA00022801"/>
    </source>
</evidence>
<evidence type="ECO:0000256" key="5">
    <source>
        <dbReference type="ARBA" id="ARBA00022806"/>
    </source>
</evidence>
<dbReference type="RefSeq" id="WP_339969673.1">
    <property type="nucleotide sequence ID" value="NZ_JAWMWG010000001.1"/>
</dbReference>
<feature type="domain" description="UvrD-like helicase ATP-binding" evidence="15">
    <location>
        <begin position="3"/>
        <end position="466"/>
    </location>
</feature>
<keyword evidence="4 13" id="KW-0378">Hydrolase</keyword>
<dbReference type="SUPFAM" id="SSF52980">
    <property type="entry name" value="Restriction endonuclease-like"/>
    <property type="match status" value="1"/>
</dbReference>
<keyword evidence="5 13" id="KW-0347">Helicase</keyword>
<comment type="cofactor">
    <cofactor evidence="13">
        <name>Mg(2+)</name>
        <dbReference type="ChEBI" id="CHEBI:18420"/>
    </cofactor>
</comment>
<dbReference type="PANTHER" id="PTHR11070:SF48">
    <property type="entry name" value="ATP-DEPENDENT HELICASE_NUCLEASE SUBUNIT A"/>
    <property type="match status" value="1"/>
</dbReference>
<dbReference type="InterPro" id="IPR014016">
    <property type="entry name" value="UvrD-like_ATP-bd"/>
</dbReference>
<keyword evidence="2 13" id="KW-0547">Nucleotide-binding</keyword>
<dbReference type="PROSITE" id="PS51217">
    <property type="entry name" value="UVRD_HELICASE_CTER"/>
    <property type="match status" value="1"/>
</dbReference>
<dbReference type="Pfam" id="PF13361">
    <property type="entry name" value="UvrD_C"/>
    <property type="match status" value="1"/>
</dbReference>
<dbReference type="Gene3D" id="3.40.50.300">
    <property type="entry name" value="P-loop containing nucleotide triphosphate hydrolases"/>
    <property type="match status" value="4"/>
</dbReference>
<comment type="subunit">
    <text evidence="13">Heterodimer of AddA and AddB/RexB.</text>
</comment>
<evidence type="ECO:0000259" key="15">
    <source>
        <dbReference type="PROSITE" id="PS51198"/>
    </source>
</evidence>
<name>A0ABU8SGG3_9LACO</name>
<evidence type="ECO:0000256" key="3">
    <source>
        <dbReference type="ARBA" id="ARBA00022763"/>
    </source>
</evidence>